<feature type="non-terminal residue" evidence="1">
    <location>
        <position position="1"/>
    </location>
</feature>
<name>A0A2M7DAB6_9BACT</name>
<dbReference type="EMBL" id="PETZ01000004">
    <property type="protein sequence ID" value="PIV45374.1"/>
    <property type="molecule type" value="Genomic_DNA"/>
</dbReference>
<reference evidence="2" key="1">
    <citation type="submission" date="2017-09" db="EMBL/GenBank/DDBJ databases">
        <title>Depth-based differentiation of microbial function through sediment-hosted aquifers and enrichment of novel symbionts in the deep terrestrial subsurface.</title>
        <authorList>
            <person name="Probst A.J."/>
            <person name="Ladd B."/>
            <person name="Jarett J.K."/>
            <person name="Geller-Mcgrath D.E."/>
            <person name="Sieber C.M.K."/>
            <person name="Emerson J.B."/>
            <person name="Anantharaman K."/>
            <person name="Thomas B.C."/>
            <person name="Malmstrom R."/>
            <person name="Stieglmeier M."/>
            <person name="Klingl A."/>
            <person name="Woyke T."/>
            <person name="Ryan C.M."/>
            <person name="Banfield J.F."/>
        </authorList>
    </citation>
    <scope>NUCLEOTIDE SEQUENCE [LARGE SCALE GENOMIC DNA]</scope>
</reference>
<comment type="caution">
    <text evidence="1">The sequence shown here is derived from an EMBL/GenBank/DDBJ whole genome shotgun (WGS) entry which is preliminary data.</text>
</comment>
<dbReference type="AlphaFoldDB" id="A0A2M7DAB6"/>
<accession>A0A2M7DAB6</accession>
<protein>
    <submittedName>
        <fullName evidence="1">Uncharacterized protein</fullName>
    </submittedName>
</protein>
<gene>
    <name evidence="1" type="ORF">COS25_00170</name>
</gene>
<evidence type="ECO:0000313" key="1">
    <source>
        <dbReference type="EMBL" id="PIV45374.1"/>
    </source>
</evidence>
<evidence type="ECO:0000313" key="2">
    <source>
        <dbReference type="Proteomes" id="UP000230864"/>
    </source>
</evidence>
<proteinExistence type="predicted"/>
<sequence length="106" mass="12196">YEKTRAGKGIKFKKFDFETLQVICQEFFWDENNKQLYESKNGGTPIPLTSGALLVEEFNIGPDTSWGQGDDFQPRVTFSLNIKTKPEMAKIRIQTTISQRNLDCEQ</sequence>
<organism evidence="1 2">
    <name type="scientific">Candidatus Nealsonbacteria bacterium CG02_land_8_20_14_3_00_37_10</name>
    <dbReference type="NCBI Taxonomy" id="1974699"/>
    <lineage>
        <taxon>Bacteria</taxon>
        <taxon>Candidatus Nealsoniibacteriota</taxon>
    </lineage>
</organism>
<dbReference type="Proteomes" id="UP000230864">
    <property type="component" value="Unassembled WGS sequence"/>
</dbReference>